<organism evidence="2 3">
    <name type="scientific">Sporolactobacillus putidus</name>
    <dbReference type="NCBI Taxonomy" id="492735"/>
    <lineage>
        <taxon>Bacteria</taxon>
        <taxon>Bacillati</taxon>
        <taxon>Bacillota</taxon>
        <taxon>Bacilli</taxon>
        <taxon>Bacillales</taxon>
        <taxon>Sporolactobacillaceae</taxon>
        <taxon>Sporolactobacillus</taxon>
    </lineage>
</organism>
<dbReference type="PANTHER" id="PTHR42852:SF12">
    <property type="entry name" value="THIOL-DISULFIDE OXIDOREDUCTASE YKUV"/>
    <property type="match status" value="1"/>
</dbReference>
<sequence>MIRNLILPELNTATHWINQKITRNDLLGRPSLIHFWSVGCHYCRESMPLLNTIRDRYLGLLRVAAIHMPLSEEELNVADVAGASALYQMSQPVLIDNTHQLADSFGNRYVPAYYLFDKEGRLIEVHLGEFGALRMSDTVRRLFHQNPE</sequence>
<gene>
    <name evidence="2" type="primary">ykuV</name>
    <name evidence="2" type="ORF">GCM10007968_30830</name>
</gene>
<evidence type="ECO:0000259" key="1">
    <source>
        <dbReference type="PROSITE" id="PS51352"/>
    </source>
</evidence>
<comment type="caution">
    <text evidence="2">The sequence shown here is derived from an EMBL/GenBank/DDBJ whole genome shotgun (WGS) entry which is preliminary data.</text>
</comment>
<evidence type="ECO:0000313" key="3">
    <source>
        <dbReference type="Proteomes" id="UP000654670"/>
    </source>
</evidence>
<evidence type="ECO:0000313" key="2">
    <source>
        <dbReference type="EMBL" id="GGL64711.1"/>
    </source>
</evidence>
<dbReference type="Proteomes" id="UP000654670">
    <property type="component" value="Unassembled WGS sequence"/>
</dbReference>
<dbReference type="EMBL" id="BMOK01000020">
    <property type="protein sequence ID" value="GGL64711.1"/>
    <property type="molecule type" value="Genomic_DNA"/>
</dbReference>
<dbReference type="PANTHER" id="PTHR42852">
    <property type="entry name" value="THIOL:DISULFIDE INTERCHANGE PROTEIN DSBE"/>
    <property type="match status" value="1"/>
</dbReference>
<dbReference type="Gene3D" id="3.40.30.10">
    <property type="entry name" value="Glutaredoxin"/>
    <property type="match status" value="1"/>
</dbReference>
<name>A0A917S954_9BACL</name>
<dbReference type="InterPro" id="IPR036249">
    <property type="entry name" value="Thioredoxin-like_sf"/>
</dbReference>
<dbReference type="AlphaFoldDB" id="A0A917S954"/>
<keyword evidence="3" id="KW-1185">Reference proteome</keyword>
<feature type="domain" description="Thioredoxin" evidence="1">
    <location>
        <begin position="1"/>
        <end position="148"/>
    </location>
</feature>
<reference evidence="2" key="2">
    <citation type="submission" date="2020-09" db="EMBL/GenBank/DDBJ databases">
        <authorList>
            <person name="Sun Q."/>
            <person name="Ohkuma M."/>
        </authorList>
    </citation>
    <scope>NUCLEOTIDE SEQUENCE</scope>
    <source>
        <strain evidence="2">JCM 15325</strain>
    </source>
</reference>
<dbReference type="Pfam" id="PF08534">
    <property type="entry name" value="Redoxin"/>
    <property type="match status" value="1"/>
</dbReference>
<protein>
    <submittedName>
        <fullName evidence="2">Thiol-disulfide oxidoreductase YkuV</fullName>
    </submittedName>
</protein>
<dbReference type="InterPro" id="IPR050553">
    <property type="entry name" value="Thioredoxin_ResA/DsbE_sf"/>
</dbReference>
<dbReference type="RefSeq" id="WP_188804989.1">
    <property type="nucleotide sequence ID" value="NZ_BMOK01000020.1"/>
</dbReference>
<dbReference type="InterPro" id="IPR013766">
    <property type="entry name" value="Thioredoxin_domain"/>
</dbReference>
<dbReference type="CDD" id="cd02966">
    <property type="entry name" value="TlpA_like_family"/>
    <property type="match status" value="1"/>
</dbReference>
<accession>A0A917S954</accession>
<reference evidence="2" key="1">
    <citation type="journal article" date="2014" name="Int. J. Syst. Evol. Microbiol.">
        <title>Complete genome sequence of Corynebacterium casei LMG S-19264T (=DSM 44701T), isolated from a smear-ripened cheese.</title>
        <authorList>
            <consortium name="US DOE Joint Genome Institute (JGI-PGF)"/>
            <person name="Walter F."/>
            <person name="Albersmeier A."/>
            <person name="Kalinowski J."/>
            <person name="Ruckert C."/>
        </authorList>
    </citation>
    <scope>NUCLEOTIDE SEQUENCE</scope>
    <source>
        <strain evidence="2">JCM 15325</strain>
    </source>
</reference>
<dbReference type="GO" id="GO:0016491">
    <property type="term" value="F:oxidoreductase activity"/>
    <property type="evidence" value="ECO:0007669"/>
    <property type="project" value="InterPro"/>
</dbReference>
<dbReference type="InterPro" id="IPR013740">
    <property type="entry name" value="Redoxin"/>
</dbReference>
<proteinExistence type="predicted"/>
<dbReference type="SUPFAM" id="SSF52833">
    <property type="entry name" value="Thioredoxin-like"/>
    <property type="match status" value="1"/>
</dbReference>
<dbReference type="PROSITE" id="PS51352">
    <property type="entry name" value="THIOREDOXIN_2"/>
    <property type="match status" value="1"/>
</dbReference>